<keyword evidence="5 11" id="KW-0732">Signal</keyword>
<dbReference type="GeneID" id="110792131"/>
<evidence type="ECO:0000256" key="10">
    <source>
        <dbReference type="ARBA" id="ARBA00038043"/>
    </source>
</evidence>
<evidence type="ECO:0000256" key="6">
    <source>
        <dbReference type="ARBA" id="ARBA00022737"/>
    </source>
</evidence>
<evidence type="ECO:0000256" key="9">
    <source>
        <dbReference type="ARBA" id="ARBA00023180"/>
    </source>
</evidence>
<dbReference type="PANTHER" id="PTHR48059">
    <property type="entry name" value="POLYGALACTURONASE INHIBITOR 1"/>
    <property type="match status" value="1"/>
</dbReference>
<dbReference type="InterPro" id="IPR013210">
    <property type="entry name" value="LRR_N_plant-typ"/>
</dbReference>
<dbReference type="SUPFAM" id="SSF52058">
    <property type="entry name" value="L domain-like"/>
    <property type="match status" value="1"/>
</dbReference>
<evidence type="ECO:0000256" key="3">
    <source>
        <dbReference type="ARBA" id="ARBA00022614"/>
    </source>
</evidence>
<evidence type="ECO:0000313" key="13">
    <source>
        <dbReference type="Proteomes" id="UP000813463"/>
    </source>
</evidence>
<comment type="similarity">
    <text evidence="10">Belongs to the polygalacturonase-inhibiting protein family.</text>
</comment>
<reference evidence="13" key="1">
    <citation type="journal article" date="2021" name="Nat. Commun.">
        <title>Genomic analyses provide insights into spinach domestication and the genetic basis of agronomic traits.</title>
        <authorList>
            <person name="Cai X."/>
            <person name="Sun X."/>
            <person name="Xu C."/>
            <person name="Sun H."/>
            <person name="Wang X."/>
            <person name="Ge C."/>
            <person name="Zhang Z."/>
            <person name="Wang Q."/>
            <person name="Fei Z."/>
            <person name="Jiao C."/>
            <person name="Wang Q."/>
        </authorList>
    </citation>
    <scope>NUCLEOTIDE SEQUENCE [LARGE SCALE GENOMIC DNA]</scope>
    <source>
        <strain evidence="13">cv. Varoflay</strain>
    </source>
</reference>
<evidence type="ECO:0000256" key="4">
    <source>
        <dbReference type="ARBA" id="ARBA00022692"/>
    </source>
</evidence>
<dbReference type="FunFam" id="3.80.10.10:FF:000129">
    <property type="entry name" value="Leucine-rich repeat receptor-like kinase"/>
    <property type="match status" value="1"/>
</dbReference>
<dbReference type="Pfam" id="PF00560">
    <property type="entry name" value="LRR_1"/>
    <property type="match status" value="5"/>
</dbReference>
<keyword evidence="8" id="KW-0472">Membrane</keyword>
<keyword evidence="4" id="KW-0812">Transmembrane</keyword>
<dbReference type="GO" id="GO:0016020">
    <property type="term" value="C:membrane"/>
    <property type="evidence" value="ECO:0007669"/>
    <property type="project" value="UniProtKB-SubCell"/>
</dbReference>
<evidence type="ECO:0000256" key="8">
    <source>
        <dbReference type="ARBA" id="ARBA00023136"/>
    </source>
</evidence>
<organism evidence="13 14">
    <name type="scientific">Spinacia oleracea</name>
    <name type="common">Spinach</name>
    <dbReference type="NCBI Taxonomy" id="3562"/>
    <lineage>
        <taxon>Eukaryota</taxon>
        <taxon>Viridiplantae</taxon>
        <taxon>Streptophyta</taxon>
        <taxon>Embryophyta</taxon>
        <taxon>Tracheophyta</taxon>
        <taxon>Spermatophyta</taxon>
        <taxon>Magnoliopsida</taxon>
        <taxon>eudicotyledons</taxon>
        <taxon>Gunneridae</taxon>
        <taxon>Pentapetalae</taxon>
        <taxon>Caryophyllales</taxon>
        <taxon>Chenopodiaceae</taxon>
        <taxon>Chenopodioideae</taxon>
        <taxon>Anserineae</taxon>
        <taxon>Spinacia</taxon>
    </lineage>
</organism>
<evidence type="ECO:0000256" key="7">
    <source>
        <dbReference type="ARBA" id="ARBA00022989"/>
    </source>
</evidence>
<dbReference type="InterPro" id="IPR051848">
    <property type="entry name" value="PGIP"/>
</dbReference>
<dbReference type="PANTHER" id="PTHR48059:SF4">
    <property type="entry name" value="POLYGALACTURONASE INHIBITOR 1-RELATED"/>
    <property type="match status" value="1"/>
</dbReference>
<sequence length="338" mass="37406">MRTCKISLQVSLSIFLYTLLSTPCLSSKLCNPDDKAALLQFSQHYFGNISTYWKSDDADADADADCCKDWEGVKCDRHTNRVTTLSLSNGQLSGEISSALGDLPYLKTLHIRKQPNITGTIPNSIVKLQNLKFLRFDWNNLSGPVPSFLSQLKKLHFLDLSFNRFSGSIPPSLSTLPDLYSLHLDRNQLTGSIPDSFGSFKLTNISIYLSHNNLSGSIPTTLGSAHIIDFSRNKLTGDASFLFRNNNISRINLARNLLEFNMTNVEFGFGLNIINLNHNNIYGSIPLSLATLPQLQSLNVSYNHLCGPIPTGGGFVKLDQSSYIHNRCLCGVPMPPCI</sequence>
<feature type="signal peptide" evidence="11">
    <location>
        <begin position="1"/>
        <end position="26"/>
    </location>
</feature>
<keyword evidence="9" id="KW-0325">Glycoprotein</keyword>
<keyword evidence="13" id="KW-1185">Reference proteome</keyword>
<keyword evidence="3" id="KW-0433">Leucine-rich repeat</keyword>
<dbReference type="Proteomes" id="UP000813463">
    <property type="component" value="Chromosome 3"/>
</dbReference>
<evidence type="ECO:0000256" key="2">
    <source>
        <dbReference type="ARBA" id="ARBA00004196"/>
    </source>
</evidence>
<dbReference type="KEGG" id="soe:110792131"/>
<evidence type="ECO:0000256" key="1">
    <source>
        <dbReference type="ARBA" id="ARBA00004167"/>
    </source>
</evidence>
<evidence type="ECO:0000256" key="11">
    <source>
        <dbReference type="SAM" id="SignalP"/>
    </source>
</evidence>
<reference evidence="14" key="2">
    <citation type="submission" date="2025-08" db="UniProtKB">
        <authorList>
            <consortium name="RefSeq"/>
        </authorList>
    </citation>
    <scope>IDENTIFICATION</scope>
    <source>
        <tissue evidence="14">Leaf</tissue>
    </source>
</reference>
<dbReference type="RefSeq" id="XP_021852634.1">
    <property type="nucleotide sequence ID" value="XM_021996942.2"/>
</dbReference>
<feature type="domain" description="Leucine-rich repeat-containing N-terminal plant-type" evidence="12">
    <location>
        <begin position="32"/>
        <end position="76"/>
    </location>
</feature>
<dbReference type="Pfam" id="PF08263">
    <property type="entry name" value="LRRNT_2"/>
    <property type="match status" value="1"/>
</dbReference>
<keyword evidence="7" id="KW-1133">Transmembrane helix</keyword>
<evidence type="ECO:0000256" key="5">
    <source>
        <dbReference type="ARBA" id="ARBA00022729"/>
    </source>
</evidence>
<dbReference type="FunFam" id="3.80.10.10:FF:000041">
    <property type="entry name" value="LRR receptor-like serine/threonine-protein kinase ERECTA"/>
    <property type="match status" value="1"/>
</dbReference>
<dbReference type="Gene3D" id="3.80.10.10">
    <property type="entry name" value="Ribonuclease Inhibitor"/>
    <property type="match status" value="1"/>
</dbReference>
<dbReference type="InterPro" id="IPR001611">
    <property type="entry name" value="Leu-rich_rpt"/>
</dbReference>
<comment type="subcellular location">
    <subcellularLocation>
        <location evidence="2">Cell envelope</location>
    </subcellularLocation>
    <subcellularLocation>
        <location evidence="1">Membrane</location>
        <topology evidence="1">Single-pass membrane protein</topology>
    </subcellularLocation>
</comment>
<dbReference type="InterPro" id="IPR032675">
    <property type="entry name" value="LRR_dom_sf"/>
</dbReference>
<dbReference type="OrthoDB" id="676979at2759"/>
<evidence type="ECO:0000313" key="14">
    <source>
        <dbReference type="RefSeq" id="XP_021852634.1"/>
    </source>
</evidence>
<name>A0A9R0IQX6_SPIOL</name>
<protein>
    <submittedName>
        <fullName evidence="14">Polygalacturonase inhibitor-like</fullName>
    </submittedName>
</protein>
<feature type="chain" id="PRO_5040187611" evidence="11">
    <location>
        <begin position="27"/>
        <end position="338"/>
    </location>
</feature>
<accession>A0A9R0IQX6</accession>
<proteinExistence type="inferred from homology"/>
<keyword evidence="6" id="KW-0677">Repeat</keyword>
<dbReference type="AlphaFoldDB" id="A0A9R0IQX6"/>
<gene>
    <name evidence="14" type="primary">LOC110792131</name>
</gene>
<evidence type="ECO:0000259" key="12">
    <source>
        <dbReference type="Pfam" id="PF08263"/>
    </source>
</evidence>